<evidence type="ECO:0000259" key="6">
    <source>
        <dbReference type="PROSITE" id="PS50977"/>
    </source>
</evidence>
<reference evidence="7 8" key="1">
    <citation type="submission" date="2020-08" db="EMBL/GenBank/DDBJ databases">
        <title>The genome sequence of Novosphingobium flavum 4Y4.</title>
        <authorList>
            <person name="Liu Y."/>
        </authorList>
    </citation>
    <scope>NUCLEOTIDE SEQUENCE [LARGE SCALE GENOMIC DNA]</scope>
    <source>
        <strain evidence="7 8">4Y4</strain>
    </source>
</reference>
<dbReference type="InterPro" id="IPR001647">
    <property type="entry name" value="HTH_TetR"/>
</dbReference>
<dbReference type="PANTHER" id="PTHR30055">
    <property type="entry name" value="HTH-TYPE TRANSCRIPTIONAL REGULATOR RUTR"/>
    <property type="match status" value="1"/>
</dbReference>
<dbReference type="PROSITE" id="PS50977">
    <property type="entry name" value="HTH_TETR_2"/>
    <property type="match status" value="1"/>
</dbReference>
<dbReference type="GO" id="GO:0000976">
    <property type="term" value="F:transcription cis-regulatory region binding"/>
    <property type="evidence" value="ECO:0007669"/>
    <property type="project" value="TreeGrafter"/>
</dbReference>
<evidence type="ECO:0000256" key="2">
    <source>
        <dbReference type="ARBA" id="ARBA00023125"/>
    </source>
</evidence>
<evidence type="ECO:0000313" key="8">
    <source>
        <dbReference type="Proteomes" id="UP000520156"/>
    </source>
</evidence>
<dbReference type="PANTHER" id="PTHR30055:SF234">
    <property type="entry name" value="HTH-TYPE TRANSCRIPTIONAL REGULATOR BETI"/>
    <property type="match status" value="1"/>
</dbReference>
<evidence type="ECO:0000256" key="1">
    <source>
        <dbReference type="ARBA" id="ARBA00023015"/>
    </source>
</evidence>
<dbReference type="Proteomes" id="UP000520156">
    <property type="component" value="Unassembled WGS sequence"/>
</dbReference>
<accession>A0A7X1F467</accession>
<comment type="caution">
    <text evidence="7">The sequence shown here is derived from an EMBL/GenBank/DDBJ whole genome shotgun (WGS) entry which is preliminary data.</text>
</comment>
<feature type="domain" description="HTH tetR-type" evidence="6">
    <location>
        <begin position="51"/>
        <end position="111"/>
    </location>
</feature>
<keyword evidence="2 4" id="KW-0238">DNA-binding</keyword>
<sequence length="247" mass="26239">MALTTRRTGTAAAPAIVARGGSETPKPDAANPIAANPDPANEAGRQTRKSAATRARLIDATIACLVKYGYAQTVTPLVAAEAGLSRGAMLHHFANGDALIRATIAELHDRRLNAFRRASQAHPGDVRGMVRGYWQQLQKPGFIAFQELAMAARTDAGLAAILLPLQAEFTARFKALAGQLYPDWTREPDRLALAMALSQTLMEGIRIADLTGAVDPVQIEPLLDFLEASVTALRPQAPAADLAGART</sequence>
<dbReference type="InterPro" id="IPR050109">
    <property type="entry name" value="HTH-type_TetR-like_transc_reg"/>
</dbReference>
<dbReference type="Pfam" id="PF00440">
    <property type="entry name" value="TetR_N"/>
    <property type="match status" value="1"/>
</dbReference>
<feature type="compositionally biased region" description="Low complexity" evidence="5">
    <location>
        <begin position="27"/>
        <end position="41"/>
    </location>
</feature>
<dbReference type="InterPro" id="IPR009057">
    <property type="entry name" value="Homeodomain-like_sf"/>
</dbReference>
<evidence type="ECO:0000313" key="7">
    <source>
        <dbReference type="EMBL" id="MBC2650086.1"/>
    </source>
</evidence>
<evidence type="ECO:0000256" key="4">
    <source>
        <dbReference type="PROSITE-ProRule" id="PRU00335"/>
    </source>
</evidence>
<keyword evidence="1" id="KW-0805">Transcription regulation</keyword>
<feature type="compositionally biased region" description="Low complexity" evidence="5">
    <location>
        <begin position="1"/>
        <end position="15"/>
    </location>
</feature>
<evidence type="ECO:0000256" key="5">
    <source>
        <dbReference type="SAM" id="MobiDB-lite"/>
    </source>
</evidence>
<dbReference type="PRINTS" id="PR00455">
    <property type="entry name" value="HTHTETR"/>
</dbReference>
<protein>
    <submittedName>
        <fullName evidence="7">TetR/AcrR family transcriptional regulator</fullName>
    </submittedName>
</protein>
<name>A0A7X1F467_9SPHN</name>
<proteinExistence type="predicted"/>
<dbReference type="Gene3D" id="1.10.357.10">
    <property type="entry name" value="Tetracycline Repressor, domain 2"/>
    <property type="match status" value="1"/>
</dbReference>
<dbReference type="GO" id="GO:0003700">
    <property type="term" value="F:DNA-binding transcription factor activity"/>
    <property type="evidence" value="ECO:0007669"/>
    <property type="project" value="TreeGrafter"/>
</dbReference>
<dbReference type="AlphaFoldDB" id="A0A7X1F467"/>
<feature type="DNA-binding region" description="H-T-H motif" evidence="4">
    <location>
        <begin position="74"/>
        <end position="93"/>
    </location>
</feature>
<evidence type="ECO:0000256" key="3">
    <source>
        <dbReference type="ARBA" id="ARBA00023163"/>
    </source>
</evidence>
<dbReference type="SUPFAM" id="SSF46689">
    <property type="entry name" value="Homeodomain-like"/>
    <property type="match status" value="1"/>
</dbReference>
<feature type="region of interest" description="Disordered" evidence="5">
    <location>
        <begin position="1"/>
        <end position="49"/>
    </location>
</feature>
<dbReference type="RefSeq" id="WP_185681518.1">
    <property type="nucleotide sequence ID" value="NZ_JACLAU010000001.1"/>
</dbReference>
<keyword evidence="8" id="KW-1185">Reference proteome</keyword>
<keyword evidence="3" id="KW-0804">Transcription</keyword>
<gene>
    <name evidence="7" type="ORF">H7F49_00040</name>
</gene>
<dbReference type="EMBL" id="JACLAU010000001">
    <property type="protein sequence ID" value="MBC2650086.1"/>
    <property type="molecule type" value="Genomic_DNA"/>
</dbReference>
<organism evidence="7 8">
    <name type="scientific">Novosphingobium aerophilum</name>
    <dbReference type="NCBI Taxonomy" id="2839843"/>
    <lineage>
        <taxon>Bacteria</taxon>
        <taxon>Pseudomonadati</taxon>
        <taxon>Pseudomonadota</taxon>
        <taxon>Alphaproteobacteria</taxon>
        <taxon>Sphingomonadales</taxon>
        <taxon>Sphingomonadaceae</taxon>
        <taxon>Novosphingobium</taxon>
    </lineage>
</organism>